<comment type="caution">
    <text evidence="1">The sequence shown here is derived from an EMBL/GenBank/DDBJ whole genome shotgun (WGS) entry which is preliminary data.</text>
</comment>
<keyword evidence="2" id="KW-1185">Reference proteome</keyword>
<name>A0ABS4A744_9BRAD</name>
<gene>
    <name evidence="1" type="ORF">JWS04_35325</name>
</gene>
<protein>
    <recommendedName>
        <fullName evidence="3">DNA-binding protein H-NS</fullName>
    </recommendedName>
</protein>
<dbReference type="Proteomes" id="UP000669317">
    <property type="component" value="Unassembled WGS sequence"/>
</dbReference>
<accession>A0ABS4A744</accession>
<evidence type="ECO:0008006" key="3">
    <source>
        <dbReference type="Google" id="ProtNLM"/>
    </source>
</evidence>
<sequence length="51" mass="6111">MERKPFESMALEELWQLHTLVNDVLAGRLLAKKEELERRLELLKREDKAPH</sequence>
<evidence type="ECO:0000313" key="2">
    <source>
        <dbReference type="Proteomes" id="UP000669317"/>
    </source>
</evidence>
<proteinExistence type="predicted"/>
<organism evidence="1 2">
    <name type="scientific">Bradyrhizobium vignae</name>
    <dbReference type="NCBI Taxonomy" id="1549949"/>
    <lineage>
        <taxon>Bacteria</taxon>
        <taxon>Pseudomonadati</taxon>
        <taxon>Pseudomonadota</taxon>
        <taxon>Alphaproteobacteria</taxon>
        <taxon>Hyphomicrobiales</taxon>
        <taxon>Nitrobacteraceae</taxon>
        <taxon>Bradyrhizobium</taxon>
    </lineage>
</organism>
<reference evidence="1 2" key="1">
    <citation type="submission" date="2021-03" db="EMBL/GenBank/DDBJ databases">
        <title>Genome Sequence of Bradyrhizobium vignae strain ISRA400.</title>
        <authorList>
            <person name="Tisa L.S."/>
            <person name="Svistoonoff S."/>
            <person name="Hocher V."/>
            <person name="Fall S."/>
            <person name="Zaiya A."/>
            <person name="Naing D."/>
            <person name="Niang N."/>
            <person name="Diouf A."/>
            <person name="Dasylva M.C."/>
            <person name="Toure O."/>
            <person name="Gueye M."/>
            <person name="Gully D."/>
            <person name="Tisseyre P."/>
            <person name="Simpson S."/>
            <person name="Morris K."/>
            <person name="Thomas W.K."/>
        </authorList>
    </citation>
    <scope>NUCLEOTIDE SEQUENCE [LARGE SCALE GENOMIC DNA]</scope>
    <source>
        <strain evidence="1 2">ISRA400</strain>
    </source>
</reference>
<dbReference type="EMBL" id="JAGIKT010000121">
    <property type="protein sequence ID" value="MBP0116238.1"/>
    <property type="molecule type" value="Genomic_DNA"/>
</dbReference>
<dbReference type="RefSeq" id="WP_160118875.1">
    <property type="nucleotide sequence ID" value="NZ_JAGIKT010000121.1"/>
</dbReference>
<evidence type="ECO:0000313" key="1">
    <source>
        <dbReference type="EMBL" id="MBP0116238.1"/>
    </source>
</evidence>